<dbReference type="InterPro" id="IPR011611">
    <property type="entry name" value="PfkB_dom"/>
</dbReference>
<dbReference type="OrthoDB" id="9813569at2"/>
<protein>
    <submittedName>
        <fullName evidence="5">2-dehydro-3-deoxygluconokinase</fullName>
    </submittedName>
</protein>
<evidence type="ECO:0000313" key="6">
    <source>
        <dbReference type="Proteomes" id="UP000199474"/>
    </source>
</evidence>
<keyword evidence="3 5" id="KW-0418">Kinase</keyword>
<organism evidence="5 6">
    <name type="scientific">Lentibacillus persicus</name>
    <dbReference type="NCBI Taxonomy" id="640948"/>
    <lineage>
        <taxon>Bacteria</taxon>
        <taxon>Bacillati</taxon>
        <taxon>Bacillota</taxon>
        <taxon>Bacilli</taxon>
        <taxon>Bacillales</taxon>
        <taxon>Bacillaceae</taxon>
        <taxon>Lentibacillus</taxon>
    </lineage>
</organism>
<sequence>MGKVITFGELMLRLTPNRKGRLNQASEFKAYYGGAEANVAMSLSKFGHDTGFLSAFPQNDIGDAAISHLSSGGVDTAWVFRQGERLGTYYYEEGYSLKQAKVIYDREHSAIHQLPELPLDWQSIYRDVDLLHITGITPALSKPLKDLTLEAVQAANEYGVKVSFDFNFRGKLWTADEAKETFLVILTYADICFAGYKDFIHLLGEDGPETFSETHLAKFYEDYAKQYNIDVFASTDRQVMSASQNRLRGFIYQNGQFVQSETFSFELLERIGGGDAFAAGILHGLLKQMDPSETVEFGTASGVLKHMVYGDHNQYTETEVQDFLKHYDQDVSR</sequence>
<evidence type="ECO:0000259" key="4">
    <source>
        <dbReference type="Pfam" id="PF00294"/>
    </source>
</evidence>
<dbReference type="AlphaFoldDB" id="A0A1I1YPQ9"/>
<evidence type="ECO:0000313" key="5">
    <source>
        <dbReference type="EMBL" id="SFE21584.1"/>
    </source>
</evidence>
<evidence type="ECO:0000256" key="2">
    <source>
        <dbReference type="ARBA" id="ARBA00022679"/>
    </source>
</evidence>
<dbReference type="STRING" id="640948.SAMN05216238_11046"/>
<dbReference type="Gene3D" id="3.40.1190.20">
    <property type="match status" value="1"/>
</dbReference>
<dbReference type="GO" id="GO:0016301">
    <property type="term" value="F:kinase activity"/>
    <property type="evidence" value="ECO:0007669"/>
    <property type="project" value="UniProtKB-KW"/>
</dbReference>
<accession>A0A1I1YPQ9</accession>
<dbReference type="SUPFAM" id="SSF53613">
    <property type="entry name" value="Ribokinase-like"/>
    <property type="match status" value="1"/>
</dbReference>
<dbReference type="RefSeq" id="WP_090086380.1">
    <property type="nucleotide sequence ID" value="NZ_FOMR01000010.1"/>
</dbReference>
<feature type="domain" description="Carbohydrate kinase PfkB" evidence="4">
    <location>
        <begin position="2"/>
        <end position="305"/>
    </location>
</feature>
<comment type="similarity">
    <text evidence="1">Belongs to the carbohydrate kinase PfkB family.</text>
</comment>
<keyword evidence="2" id="KW-0808">Transferase</keyword>
<dbReference type="PANTHER" id="PTHR43320">
    <property type="entry name" value="SUGAR KINASE"/>
    <property type="match status" value="1"/>
</dbReference>
<gene>
    <name evidence="5" type="ORF">SAMN05216238_11046</name>
</gene>
<proteinExistence type="inferred from homology"/>
<reference evidence="6" key="1">
    <citation type="submission" date="2016-10" db="EMBL/GenBank/DDBJ databases">
        <authorList>
            <person name="Varghese N."/>
            <person name="Submissions S."/>
        </authorList>
    </citation>
    <scope>NUCLEOTIDE SEQUENCE [LARGE SCALE GENOMIC DNA]</scope>
    <source>
        <strain evidence="6">DSM 22530</strain>
    </source>
</reference>
<dbReference type="InterPro" id="IPR029056">
    <property type="entry name" value="Ribokinase-like"/>
</dbReference>
<evidence type="ECO:0000256" key="1">
    <source>
        <dbReference type="ARBA" id="ARBA00010688"/>
    </source>
</evidence>
<dbReference type="InterPro" id="IPR052700">
    <property type="entry name" value="Carb_kinase_PfkB-like"/>
</dbReference>
<keyword evidence="6" id="KW-1185">Reference proteome</keyword>
<name>A0A1I1YPQ9_9BACI</name>
<dbReference type="Proteomes" id="UP000199474">
    <property type="component" value="Unassembled WGS sequence"/>
</dbReference>
<dbReference type="EMBL" id="FOMR01000010">
    <property type="protein sequence ID" value="SFE21584.1"/>
    <property type="molecule type" value="Genomic_DNA"/>
</dbReference>
<dbReference type="CDD" id="cd01166">
    <property type="entry name" value="KdgK"/>
    <property type="match status" value="1"/>
</dbReference>
<dbReference type="Pfam" id="PF00294">
    <property type="entry name" value="PfkB"/>
    <property type="match status" value="1"/>
</dbReference>
<evidence type="ECO:0000256" key="3">
    <source>
        <dbReference type="ARBA" id="ARBA00022777"/>
    </source>
</evidence>
<dbReference type="PANTHER" id="PTHR43320:SF2">
    <property type="entry name" value="2-DEHYDRO-3-DEOXYGLUCONOKINASE_2-DEHYDRO-3-DEOXYGALACTONOKINASE"/>
    <property type="match status" value="1"/>
</dbReference>